<evidence type="ECO:0000256" key="1">
    <source>
        <dbReference type="SAM" id="MobiDB-lite"/>
    </source>
</evidence>
<feature type="compositionally biased region" description="Basic and acidic residues" evidence="1">
    <location>
        <begin position="86"/>
        <end position="99"/>
    </location>
</feature>
<gene>
    <name evidence="2" type="ORF">E2562_024717</name>
</gene>
<keyword evidence="3" id="KW-1185">Reference proteome</keyword>
<proteinExistence type="predicted"/>
<name>A0A6G1D958_9ORYZ</name>
<sequence>MSLIRTSPTSEAHLATADPKGTTEDPDEGHHLVPLVRSCGPTEPNPVKILTKTITLCLPRDPVAPDAGRSAAPAPAAAASPGSRSHATETESGREESRQRPRGASAGAQETEKAAARNPARPKRRQATEKAGVERRRRNVGRKVAALLVLGWGS</sequence>
<dbReference type="EMBL" id="SPHZ02000007">
    <property type="protein sequence ID" value="KAF0908303.1"/>
    <property type="molecule type" value="Genomic_DNA"/>
</dbReference>
<protein>
    <submittedName>
        <fullName evidence="2">Uncharacterized protein</fullName>
    </submittedName>
</protein>
<dbReference type="AlphaFoldDB" id="A0A6G1D958"/>
<evidence type="ECO:0000313" key="2">
    <source>
        <dbReference type="EMBL" id="KAF0908303.1"/>
    </source>
</evidence>
<evidence type="ECO:0000313" key="3">
    <source>
        <dbReference type="Proteomes" id="UP000479710"/>
    </source>
</evidence>
<reference evidence="2 3" key="1">
    <citation type="submission" date="2019-11" db="EMBL/GenBank/DDBJ databases">
        <title>Whole genome sequence of Oryza granulata.</title>
        <authorList>
            <person name="Li W."/>
        </authorList>
    </citation>
    <scope>NUCLEOTIDE SEQUENCE [LARGE SCALE GENOMIC DNA]</scope>
    <source>
        <strain evidence="3">cv. Menghai</strain>
        <tissue evidence="2">Leaf</tissue>
    </source>
</reference>
<accession>A0A6G1D958</accession>
<comment type="caution">
    <text evidence="2">The sequence shown here is derived from an EMBL/GenBank/DDBJ whole genome shotgun (WGS) entry which is preliminary data.</text>
</comment>
<organism evidence="2 3">
    <name type="scientific">Oryza meyeriana var. granulata</name>
    <dbReference type="NCBI Taxonomy" id="110450"/>
    <lineage>
        <taxon>Eukaryota</taxon>
        <taxon>Viridiplantae</taxon>
        <taxon>Streptophyta</taxon>
        <taxon>Embryophyta</taxon>
        <taxon>Tracheophyta</taxon>
        <taxon>Spermatophyta</taxon>
        <taxon>Magnoliopsida</taxon>
        <taxon>Liliopsida</taxon>
        <taxon>Poales</taxon>
        <taxon>Poaceae</taxon>
        <taxon>BOP clade</taxon>
        <taxon>Oryzoideae</taxon>
        <taxon>Oryzeae</taxon>
        <taxon>Oryzinae</taxon>
        <taxon>Oryza</taxon>
        <taxon>Oryza meyeriana</taxon>
    </lineage>
</organism>
<feature type="compositionally biased region" description="Low complexity" evidence="1">
    <location>
        <begin position="64"/>
        <end position="85"/>
    </location>
</feature>
<feature type="region of interest" description="Disordered" evidence="1">
    <location>
        <begin position="1"/>
        <end position="47"/>
    </location>
</feature>
<feature type="region of interest" description="Disordered" evidence="1">
    <location>
        <begin position="59"/>
        <end position="140"/>
    </location>
</feature>
<feature type="compositionally biased region" description="Polar residues" evidence="1">
    <location>
        <begin position="1"/>
        <end position="10"/>
    </location>
</feature>
<dbReference type="Proteomes" id="UP000479710">
    <property type="component" value="Unassembled WGS sequence"/>
</dbReference>